<name>A0A7S3V8W3_9STRA</name>
<dbReference type="InterPro" id="IPR053135">
    <property type="entry name" value="AKR2_Oxidoreductase"/>
</dbReference>
<dbReference type="EMBL" id="HBIO01011719">
    <property type="protein sequence ID" value="CAE0464281.1"/>
    <property type="molecule type" value="Transcribed_RNA"/>
</dbReference>
<evidence type="ECO:0000313" key="2">
    <source>
        <dbReference type="EMBL" id="CAE0464281.1"/>
    </source>
</evidence>
<dbReference type="Pfam" id="PF00248">
    <property type="entry name" value="Aldo_ket_red"/>
    <property type="match status" value="1"/>
</dbReference>
<dbReference type="InterPro" id="IPR036812">
    <property type="entry name" value="NAD(P)_OxRdtase_dom_sf"/>
</dbReference>
<dbReference type="AlphaFoldDB" id="A0A7S3V8W3"/>
<dbReference type="PANTHER" id="PTHR43312">
    <property type="entry name" value="D-THREO-ALDOSE 1-DEHYDROGENASE"/>
    <property type="match status" value="1"/>
</dbReference>
<organism evidence="2">
    <name type="scientific">Chaetoceros debilis</name>
    <dbReference type="NCBI Taxonomy" id="122233"/>
    <lineage>
        <taxon>Eukaryota</taxon>
        <taxon>Sar</taxon>
        <taxon>Stramenopiles</taxon>
        <taxon>Ochrophyta</taxon>
        <taxon>Bacillariophyta</taxon>
        <taxon>Coscinodiscophyceae</taxon>
        <taxon>Chaetocerotophycidae</taxon>
        <taxon>Chaetocerotales</taxon>
        <taxon>Chaetocerotaceae</taxon>
        <taxon>Chaetoceros</taxon>
    </lineage>
</organism>
<reference evidence="2" key="1">
    <citation type="submission" date="2021-01" db="EMBL/GenBank/DDBJ databases">
        <authorList>
            <person name="Corre E."/>
            <person name="Pelletier E."/>
            <person name="Niang G."/>
            <person name="Scheremetjew M."/>
            <person name="Finn R."/>
            <person name="Kale V."/>
            <person name="Holt S."/>
            <person name="Cochrane G."/>
            <person name="Meng A."/>
            <person name="Brown T."/>
            <person name="Cohen L."/>
        </authorList>
    </citation>
    <scope>NUCLEOTIDE SEQUENCE</scope>
    <source>
        <strain evidence="2">MM31A-1</strain>
    </source>
</reference>
<dbReference type="Gene3D" id="3.20.20.100">
    <property type="entry name" value="NADP-dependent oxidoreductase domain"/>
    <property type="match status" value="1"/>
</dbReference>
<evidence type="ECO:0000259" key="1">
    <source>
        <dbReference type="Pfam" id="PF00248"/>
    </source>
</evidence>
<feature type="domain" description="NADP-dependent oxidoreductase" evidence="1">
    <location>
        <begin position="169"/>
        <end position="309"/>
    </location>
</feature>
<accession>A0A7S3V8W3</accession>
<dbReference type="InterPro" id="IPR023210">
    <property type="entry name" value="NADP_OxRdtase_dom"/>
</dbReference>
<gene>
    <name evidence="2" type="ORF">CDEB00056_LOCUS9122</name>
</gene>
<proteinExistence type="predicted"/>
<sequence length="623" mass="69886">MGSAVSKIFYIAKVLNGMGARILFGWSPTAYNRVGEGSNKSTAEPIFFSNDKVLSAIKSVLNKDNRGQHLSDEAVIKICRQIEFWYTKGEVTNASELAAITQTLLQQSMWCIDDIAETEKELFKVPSVRFGKTNIQIPIVTCGGMRLQNTWFPDSIPLLAPNRKKVLASSPQENIKNCIRSCLSVGINHFETARMYGTSEYQIVDALVEMMNSNEIKREDFIFQTKILKMTSSNFKKAWDQSWNNCKALGYIDLFSLHAIIDYGETVKESMEIVNKLRKEGKIRHVGFSTHGTADQIMAIINTEQFDYINLHYHFFGSYHGSGTSDTLGGEGNYACVQRARELDMGVFQISPLDKGGKLYRPSTTCATLVGKDMTPCGFALLYAWTKGGIDTSSVGIARPSDLDEVMGAIRIINLAKKSKVDLESLLDTAISRLDARAEEELGKEWIEKGLMNLPSCNDKSTDGVFIGHILWIYNILTIYGMYDFCRDRYSSLIGSAWNNKKTFEENKAKMNPGNQGRAYHATVDLRKALEGHYNPELALKRIQHAHKWLSGDDPMSDDELSKMGWNKGYSLSTWEEMPGAIDTRDLAPFFEQVLTGGRMGFKSGPSQSFKNEAIQLRSKLEK</sequence>
<protein>
    <recommendedName>
        <fullName evidence="1">NADP-dependent oxidoreductase domain-containing protein</fullName>
    </recommendedName>
</protein>
<dbReference type="PANTHER" id="PTHR43312:SF2">
    <property type="entry name" value="OXIDOREDUCTASE"/>
    <property type="match status" value="1"/>
</dbReference>
<dbReference type="SUPFAM" id="SSF51430">
    <property type="entry name" value="NAD(P)-linked oxidoreductase"/>
    <property type="match status" value="1"/>
</dbReference>